<evidence type="ECO:0000256" key="11">
    <source>
        <dbReference type="ARBA" id="ARBA00023136"/>
    </source>
</evidence>
<evidence type="ECO:0000256" key="6">
    <source>
        <dbReference type="ARBA" id="ARBA00022519"/>
    </source>
</evidence>
<sequence>MKPLHGALGLTLSVVAVVLLVSVWQDDVLVQRAEFQPARTGSGADSAAPRAAMPENGVDPTQLMTFRGATVDGYLRTDHRGQLVIDIQLRHWMDFYLSAQGEVPLDDLLLTMRAQIRGLPEPGRSQAENILDEYLGYLAALADYDREAQKRVGESGLDELSARVAWQQRLRREWLEPPVVEAFFQADEVMDNYTLARHQLRAQGADEAQLAELNSSLPQELQQMREQSQQVLTLQQQEQKLRQQGSSAADIQQWREQQYGKEAAERLAKADQQQQHWQQRLQDYQQYRDSLALQGLANQDRELLLKTYRSRHFSEAEQKRLNAALTLLAGE</sequence>
<keyword evidence="11" id="KW-0472">Membrane</keyword>
<dbReference type="GO" id="GO:0051082">
    <property type="term" value="F:unfolded protein binding"/>
    <property type="evidence" value="ECO:0007669"/>
    <property type="project" value="InterPro"/>
</dbReference>
<keyword evidence="10" id="KW-0443">Lipid metabolism</keyword>
<evidence type="ECO:0000256" key="3">
    <source>
        <dbReference type="ARBA" id="ARBA00010358"/>
    </source>
</evidence>
<name>A0A9X3AIM0_9GAMM</name>
<keyword evidence="12" id="KW-0143">Chaperone</keyword>
<evidence type="ECO:0000313" key="17">
    <source>
        <dbReference type="EMBL" id="MCT7360001.1"/>
    </source>
</evidence>
<dbReference type="GO" id="GO:0006457">
    <property type="term" value="P:protein folding"/>
    <property type="evidence" value="ECO:0007669"/>
    <property type="project" value="InterPro"/>
</dbReference>
<evidence type="ECO:0000256" key="4">
    <source>
        <dbReference type="ARBA" id="ARBA00019692"/>
    </source>
</evidence>
<feature type="region of interest" description="Disordered" evidence="16">
    <location>
        <begin position="39"/>
        <end position="59"/>
    </location>
</feature>
<evidence type="ECO:0000256" key="9">
    <source>
        <dbReference type="ARBA" id="ARBA00022989"/>
    </source>
</evidence>
<dbReference type="InterPro" id="IPR004961">
    <property type="entry name" value="Lipase_chaperone"/>
</dbReference>
<keyword evidence="18" id="KW-1185">Reference proteome</keyword>
<evidence type="ECO:0000256" key="12">
    <source>
        <dbReference type="ARBA" id="ARBA00023186"/>
    </source>
</evidence>
<comment type="subcellular location">
    <subcellularLocation>
        <location evidence="2">Cell inner membrane</location>
        <topology evidence="2">Single-pass membrane protein</topology>
        <orientation evidence="2">Periplasmic side</orientation>
    </subcellularLocation>
</comment>
<evidence type="ECO:0000256" key="13">
    <source>
        <dbReference type="ARBA" id="ARBA00030948"/>
    </source>
</evidence>
<evidence type="ECO:0000256" key="16">
    <source>
        <dbReference type="SAM" id="MobiDB-lite"/>
    </source>
</evidence>
<keyword evidence="7" id="KW-0812">Transmembrane</keyword>
<evidence type="ECO:0000256" key="2">
    <source>
        <dbReference type="ARBA" id="ARBA00004383"/>
    </source>
</evidence>
<proteinExistence type="inferred from homology"/>
<keyword evidence="6" id="KW-0997">Cell inner membrane</keyword>
<evidence type="ECO:0000256" key="1">
    <source>
        <dbReference type="ARBA" id="ARBA00003280"/>
    </source>
</evidence>
<comment type="similarity">
    <text evidence="3">Belongs to the lipase chaperone family.</text>
</comment>
<protein>
    <recommendedName>
        <fullName evidence="4">Lipase chaperone</fullName>
    </recommendedName>
    <alternativeName>
        <fullName evidence="15">Lipase foldase</fullName>
    </alternativeName>
    <alternativeName>
        <fullName evidence="13">Lipase helper protein</fullName>
    </alternativeName>
    <alternativeName>
        <fullName evidence="14">Lipase modulator</fullName>
    </alternativeName>
</protein>
<keyword evidence="8" id="KW-0442">Lipid degradation</keyword>
<evidence type="ECO:0000256" key="15">
    <source>
        <dbReference type="ARBA" id="ARBA00033028"/>
    </source>
</evidence>
<comment type="function">
    <text evidence="1">May be involved in the folding of the extracellular lipase during its passage through the periplasm.</text>
</comment>
<organism evidence="17 18">
    <name type="scientific">Thalassolituus pacificus</name>
    <dbReference type="NCBI Taxonomy" id="2975440"/>
    <lineage>
        <taxon>Bacteria</taxon>
        <taxon>Pseudomonadati</taxon>
        <taxon>Pseudomonadota</taxon>
        <taxon>Gammaproteobacteria</taxon>
        <taxon>Oceanospirillales</taxon>
        <taxon>Oceanospirillaceae</taxon>
        <taxon>Thalassolituus</taxon>
    </lineage>
</organism>
<evidence type="ECO:0000256" key="8">
    <source>
        <dbReference type="ARBA" id="ARBA00022963"/>
    </source>
</evidence>
<dbReference type="AlphaFoldDB" id="A0A9X3AIM0"/>
<reference evidence="17" key="1">
    <citation type="journal article" date="2022" name="Front. Microbiol.">
        <title>Genome-based taxonomic rearrangement of Oceanobacter-related bacteria including the description of Thalassolituus hydrocarbonoclasticus sp. nov. and Thalassolituus pacificus sp. nov. and emended description of the genus Thalassolituus.</title>
        <authorList>
            <person name="Dong C."/>
            <person name="Wei L."/>
            <person name="Wang J."/>
            <person name="Lai Q."/>
            <person name="Huang Z."/>
            <person name="Shao Z."/>
        </authorList>
    </citation>
    <scope>NUCLEOTIDE SEQUENCE</scope>
    <source>
        <strain evidence="17">59MF3M-4</strain>
    </source>
</reference>
<dbReference type="SUPFAM" id="SSF158855">
    <property type="entry name" value="Lipase chaperone-like"/>
    <property type="match status" value="1"/>
</dbReference>
<gene>
    <name evidence="17" type="ORF">NYR02_13355</name>
</gene>
<dbReference type="Proteomes" id="UP001147830">
    <property type="component" value="Unassembled WGS sequence"/>
</dbReference>
<keyword evidence="9" id="KW-1133">Transmembrane helix</keyword>
<dbReference type="GO" id="GO:0005886">
    <property type="term" value="C:plasma membrane"/>
    <property type="evidence" value="ECO:0007669"/>
    <property type="project" value="UniProtKB-SubCell"/>
</dbReference>
<evidence type="ECO:0000313" key="18">
    <source>
        <dbReference type="Proteomes" id="UP001147830"/>
    </source>
</evidence>
<evidence type="ECO:0000256" key="7">
    <source>
        <dbReference type="ARBA" id="ARBA00022692"/>
    </source>
</evidence>
<evidence type="ECO:0000256" key="10">
    <source>
        <dbReference type="ARBA" id="ARBA00023098"/>
    </source>
</evidence>
<dbReference type="GO" id="GO:0016042">
    <property type="term" value="P:lipid catabolic process"/>
    <property type="evidence" value="ECO:0007669"/>
    <property type="project" value="UniProtKB-KW"/>
</dbReference>
<comment type="caution">
    <text evidence="17">The sequence shown here is derived from an EMBL/GenBank/DDBJ whole genome shotgun (WGS) entry which is preliminary data.</text>
</comment>
<dbReference type="RefSeq" id="WP_260976864.1">
    <property type="nucleotide sequence ID" value="NZ_JAOANI010000020.1"/>
</dbReference>
<keyword evidence="5" id="KW-1003">Cell membrane</keyword>
<dbReference type="EMBL" id="JAOANI010000020">
    <property type="protein sequence ID" value="MCT7360001.1"/>
    <property type="molecule type" value="Genomic_DNA"/>
</dbReference>
<evidence type="ECO:0000256" key="5">
    <source>
        <dbReference type="ARBA" id="ARBA00022475"/>
    </source>
</evidence>
<evidence type="ECO:0000256" key="14">
    <source>
        <dbReference type="ARBA" id="ARBA00031542"/>
    </source>
</evidence>
<dbReference type="Pfam" id="PF03280">
    <property type="entry name" value="Lipase_chap"/>
    <property type="match status" value="1"/>
</dbReference>
<reference evidence="17" key="2">
    <citation type="submission" date="2022-08" db="EMBL/GenBank/DDBJ databases">
        <authorList>
            <person name="Dong C."/>
        </authorList>
    </citation>
    <scope>NUCLEOTIDE SEQUENCE</scope>
    <source>
        <strain evidence="17">59MF3M-4</strain>
    </source>
</reference>
<accession>A0A9X3AIM0</accession>